<evidence type="ECO:0000313" key="23">
    <source>
        <dbReference type="EMBL" id="OQV15173.1"/>
    </source>
</evidence>
<comment type="similarity">
    <text evidence="5">In the N-terminal section; belongs to the formiminotransferase family.</text>
</comment>
<evidence type="ECO:0000256" key="1">
    <source>
        <dbReference type="ARBA" id="ARBA00002680"/>
    </source>
</evidence>
<keyword evidence="24" id="KW-1185">Reference proteome</keyword>
<keyword evidence="15" id="KW-0206">Cytoskeleton</keyword>
<gene>
    <name evidence="23" type="ORF">BV898_10688</name>
</gene>
<evidence type="ECO:0000256" key="5">
    <source>
        <dbReference type="ARBA" id="ARBA00008297"/>
    </source>
</evidence>
<name>A0A1W0WJ66_HYPEX</name>
<evidence type="ECO:0000256" key="13">
    <source>
        <dbReference type="ARBA" id="ARBA00022954"/>
    </source>
</evidence>
<dbReference type="GO" id="GO:0019557">
    <property type="term" value="P:L-histidine catabolic process to glutamate and formate"/>
    <property type="evidence" value="ECO:0007669"/>
    <property type="project" value="UniProtKB-UniPathway"/>
</dbReference>
<dbReference type="GO" id="GO:0030409">
    <property type="term" value="F:glutamate formimidoyltransferase activity"/>
    <property type="evidence" value="ECO:0007669"/>
    <property type="project" value="UniProtKB-EC"/>
</dbReference>
<dbReference type="GO" id="GO:0005794">
    <property type="term" value="C:Golgi apparatus"/>
    <property type="evidence" value="ECO:0007669"/>
    <property type="project" value="UniProtKB-SubCell"/>
</dbReference>
<evidence type="ECO:0000256" key="15">
    <source>
        <dbReference type="ARBA" id="ARBA00023212"/>
    </source>
</evidence>
<dbReference type="Pfam" id="PF02971">
    <property type="entry name" value="FTCD"/>
    <property type="match status" value="1"/>
</dbReference>
<dbReference type="Gene3D" id="3.30.70.670">
    <property type="entry name" value="Formiminotransferase, C-terminal subdomain"/>
    <property type="match status" value="1"/>
</dbReference>
<feature type="domain" description="Formiminotransferase N-terminal subdomain" evidence="22">
    <location>
        <begin position="53"/>
        <end position="230"/>
    </location>
</feature>
<evidence type="ECO:0000256" key="12">
    <source>
        <dbReference type="ARBA" id="ARBA00022808"/>
    </source>
</evidence>
<evidence type="ECO:0000313" key="24">
    <source>
        <dbReference type="Proteomes" id="UP000192578"/>
    </source>
</evidence>
<dbReference type="Gene3D" id="1.20.120.680">
    <property type="entry name" value="Formiminotetrahydrofolate cyclodeaminase monomer, up-and-down helical bundle"/>
    <property type="match status" value="1"/>
</dbReference>
<dbReference type="PANTHER" id="PTHR12234:SF0">
    <property type="entry name" value="FORMIMIDOYLTRANSFERASE-CYCLODEAMINASE"/>
    <property type="match status" value="1"/>
</dbReference>
<keyword evidence="14" id="KW-0333">Golgi apparatus</keyword>
<dbReference type="AlphaFoldDB" id="A0A1W0WJ66"/>
<dbReference type="SMART" id="SM01222">
    <property type="entry name" value="FTCD_N"/>
    <property type="match status" value="1"/>
</dbReference>
<comment type="caution">
    <text evidence="23">The sequence shown here is derived from an EMBL/GenBank/DDBJ whole genome shotgun (WGS) entry which is preliminary data.</text>
</comment>
<dbReference type="Gene3D" id="3.30.990.10">
    <property type="entry name" value="Formiminotransferase, N-terminal subdomain"/>
    <property type="match status" value="1"/>
</dbReference>
<dbReference type="InterPro" id="IPR051623">
    <property type="entry name" value="FTCD"/>
</dbReference>
<evidence type="ECO:0000256" key="9">
    <source>
        <dbReference type="ARBA" id="ARBA00017787"/>
    </source>
</evidence>
<dbReference type="EC" id="4.3.1.4" evidence="8"/>
<evidence type="ECO:0000256" key="20">
    <source>
        <dbReference type="ARBA" id="ARBA00030029"/>
    </source>
</evidence>
<dbReference type="EMBL" id="MTYJ01000093">
    <property type="protein sequence ID" value="OQV15173.1"/>
    <property type="molecule type" value="Genomic_DNA"/>
</dbReference>
<dbReference type="SMART" id="SM01221">
    <property type="entry name" value="FTCD"/>
    <property type="match status" value="1"/>
</dbReference>
<keyword evidence="17" id="KW-0511">Multifunctional enzyme</keyword>
<reference evidence="24" key="1">
    <citation type="submission" date="2017-01" db="EMBL/GenBank/DDBJ databases">
        <title>Comparative genomics of anhydrobiosis in the tardigrade Hypsibius dujardini.</title>
        <authorList>
            <person name="Yoshida Y."/>
            <person name="Koutsovoulos G."/>
            <person name="Laetsch D."/>
            <person name="Stevens L."/>
            <person name="Kumar S."/>
            <person name="Horikawa D."/>
            <person name="Ishino K."/>
            <person name="Komine S."/>
            <person name="Tomita M."/>
            <person name="Blaxter M."/>
            <person name="Arakawa K."/>
        </authorList>
    </citation>
    <scope>NUCLEOTIDE SEQUENCE [LARGE SCALE GENOMIC DNA]</scope>
    <source>
        <strain evidence="24">Z151</strain>
    </source>
</reference>
<dbReference type="InterPro" id="IPR012886">
    <property type="entry name" value="Formiminotransferase_N"/>
</dbReference>
<evidence type="ECO:0000256" key="11">
    <source>
        <dbReference type="ARBA" id="ARBA00022679"/>
    </source>
</evidence>
<dbReference type="GO" id="GO:0030412">
    <property type="term" value="F:formimidoyltetrahydrofolate cyclodeaminase activity"/>
    <property type="evidence" value="ECO:0007669"/>
    <property type="project" value="UniProtKB-EC"/>
</dbReference>
<evidence type="ECO:0000256" key="19">
    <source>
        <dbReference type="ARBA" id="ARBA00025915"/>
    </source>
</evidence>
<evidence type="ECO:0000256" key="6">
    <source>
        <dbReference type="ARBA" id="ARBA00010825"/>
    </source>
</evidence>
<evidence type="ECO:0000256" key="10">
    <source>
        <dbReference type="ARBA" id="ARBA00022490"/>
    </source>
</evidence>
<dbReference type="SUPFAM" id="SSF55116">
    <property type="entry name" value="Formiminotransferase domain of formiminotransferase-cyclodeaminase"/>
    <property type="match status" value="2"/>
</dbReference>
<dbReference type="GO" id="GO:0005542">
    <property type="term" value="F:folic acid binding"/>
    <property type="evidence" value="ECO:0007669"/>
    <property type="project" value="UniProtKB-KW"/>
</dbReference>
<dbReference type="OrthoDB" id="48036at2759"/>
<dbReference type="Proteomes" id="UP000192578">
    <property type="component" value="Unassembled WGS sequence"/>
</dbReference>
<keyword evidence="10" id="KW-0963">Cytoplasm</keyword>
<keyword evidence="12" id="KW-0369">Histidine metabolism</keyword>
<evidence type="ECO:0000256" key="14">
    <source>
        <dbReference type="ARBA" id="ARBA00023034"/>
    </source>
</evidence>
<dbReference type="InterPro" id="IPR036178">
    <property type="entry name" value="Formintransfe-cycloase-like_sf"/>
</dbReference>
<dbReference type="InterPro" id="IPR013802">
    <property type="entry name" value="Formiminotransferase_C"/>
</dbReference>
<dbReference type="NCBIfam" id="TIGR02024">
    <property type="entry name" value="FtcD"/>
    <property type="match status" value="1"/>
</dbReference>
<organism evidence="23 24">
    <name type="scientific">Hypsibius exemplaris</name>
    <name type="common">Freshwater tardigrade</name>
    <dbReference type="NCBI Taxonomy" id="2072580"/>
    <lineage>
        <taxon>Eukaryota</taxon>
        <taxon>Metazoa</taxon>
        <taxon>Ecdysozoa</taxon>
        <taxon>Tardigrada</taxon>
        <taxon>Eutardigrada</taxon>
        <taxon>Parachela</taxon>
        <taxon>Hypsibioidea</taxon>
        <taxon>Hypsibiidae</taxon>
        <taxon>Hypsibius</taxon>
    </lineage>
</organism>
<evidence type="ECO:0000259" key="21">
    <source>
        <dbReference type="SMART" id="SM01221"/>
    </source>
</evidence>
<dbReference type="Pfam" id="PF07837">
    <property type="entry name" value="FTCD_N"/>
    <property type="match status" value="1"/>
</dbReference>
<comment type="subcellular location">
    <subcellularLocation>
        <location evidence="2">Cytoplasm</location>
        <location evidence="2">Cytoskeleton</location>
        <location evidence="2">Microtubule organizing center</location>
        <location evidence="2">Centrosome</location>
        <location evidence="2">Centriole</location>
    </subcellularLocation>
    <subcellularLocation>
        <location evidence="3">Golgi apparatus</location>
    </subcellularLocation>
</comment>
<evidence type="ECO:0000256" key="3">
    <source>
        <dbReference type="ARBA" id="ARBA00004555"/>
    </source>
</evidence>
<comment type="function">
    <text evidence="1">Binds and promotes bundling of vimentin filaments originating from the Golgi.</text>
</comment>
<dbReference type="GO" id="GO:0005814">
    <property type="term" value="C:centriole"/>
    <property type="evidence" value="ECO:0007669"/>
    <property type="project" value="UniProtKB-SubCell"/>
</dbReference>
<dbReference type="SUPFAM" id="SSF101262">
    <property type="entry name" value="Methenyltetrahydrofolate cyclohydrolase-like"/>
    <property type="match status" value="1"/>
</dbReference>
<dbReference type="PANTHER" id="PTHR12234">
    <property type="entry name" value="FORMIMINOTRANSFERASE-CYCLODEAMINASE"/>
    <property type="match status" value="1"/>
</dbReference>
<dbReference type="InterPro" id="IPR037070">
    <property type="entry name" value="Formiminotransferase_C_sf"/>
</dbReference>
<sequence length="594" mass="64568">MLAVTLTRGLAKISCSTSTAAGFHPKLRRALLRSSSVFSFVFSRPVSLAKMAQLIECVPNFSEGRDQQVIDAISKSISATTGATLLNVDPGKSTNRTVYTFVGSAEAVVEAALAAAKTAFDLIDMTKQTGEHPRLGALDVCPFIPISNATMADCVECAKKFSRRLGEQLAVPVYLYGFAAQADYRRSVPQIRAGEYEGLAEKLKKAEWIPDFGPTQFVPRWGATIAGARKFLIAYNVNLLSTKEQAHRIALNIREQGRGAKEPGRLPAVQGLGWWFDEGKIAQATNLTDLDLTTLHQVFVEVEKDAREMNLPMIGSEIVGLVPLKPVLEAAEYFIKKENLFILEEEQKVQLAVSRLGLNTLSPFDYKTRIIEYAVANSAATSPLLNLTVKNFVGEVAARKPAPGGGSVAALVGSMGAALCRMVGLLTYGNKKFEHLETEIRRLVPVFHDAMENLLPLVDADTKAFNSIIEAHRLPSVTPDDKIAKETAIQTATLTAIQVPMATAKAANSAWAALLELSAIANITAISDLQVGAKSLETAVQGAVWNVQINLSGLRDEEQRAKFRVEAEQELRLCQEKFAAVNKAIEKRKESSSR</sequence>
<evidence type="ECO:0000256" key="7">
    <source>
        <dbReference type="ARBA" id="ARBA00012252"/>
    </source>
</evidence>
<comment type="function">
    <text evidence="18">Folate-dependent enzyme, that displays both transferase and deaminase activity. Serves to channel one-carbon units from formiminoglutamate to the folate pool.</text>
</comment>
<evidence type="ECO:0000256" key="4">
    <source>
        <dbReference type="ARBA" id="ARBA00005082"/>
    </source>
</evidence>
<feature type="domain" description="Formiminotransferase C-terminal subdomain" evidence="21">
    <location>
        <begin position="231"/>
        <end position="374"/>
    </location>
</feature>
<evidence type="ECO:0000256" key="17">
    <source>
        <dbReference type="ARBA" id="ARBA00023268"/>
    </source>
</evidence>
<keyword evidence="16" id="KW-0456">Lyase</keyword>
<dbReference type="InterPro" id="IPR037064">
    <property type="entry name" value="Formiminotransferase_N_sf"/>
</dbReference>
<evidence type="ECO:0000256" key="8">
    <source>
        <dbReference type="ARBA" id="ARBA00012998"/>
    </source>
</evidence>
<dbReference type="FunFam" id="1.20.120.680:FF:000001">
    <property type="entry name" value="Formimidoyltransferase cyclodeaminase"/>
    <property type="match status" value="1"/>
</dbReference>
<evidence type="ECO:0000259" key="22">
    <source>
        <dbReference type="SMART" id="SM01222"/>
    </source>
</evidence>
<comment type="subunit">
    <text evidence="19">Homooctamer, including four polyglutamate binding sites. The subunits are arranged as a tetramer of dimers, and form a planar ring-shaped structure.</text>
</comment>
<dbReference type="InterPro" id="IPR022384">
    <property type="entry name" value="FormiminoTrfase_cat_dom_sf"/>
</dbReference>
<keyword evidence="11" id="KW-0808">Transferase</keyword>
<evidence type="ECO:0000256" key="18">
    <source>
        <dbReference type="ARBA" id="ARBA00025506"/>
    </source>
</evidence>
<accession>A0A1W0WJ66</accession>
<evidence type="ECO:0000256" key="16">
    <source>
        <dbReference type="ARBA" id="ARBA00023239"/>
    </source>
</evidence>
<dbReference type="GO" id="GO:0019556">
    <property type="term" value="P:L-histidine catabolic process to glutamate and formamide"/>
    <property type="evidence" value="ECO:0007669"/>
    <property type="project" value="UniProtKB-UniPathway"/>
</dbReference>
<dbReference type="InterPro" id="IPR004227">
    <property type="entry name" value="Formiminotransferase_cat"/>
</dbReference>
<comment type="pathway">
    <text evidence="4">Amino-acid degradation; L-histidine degradation into L-glutamate; L-glutamate from N-formimidoyl-L-glutamate (transferase route): step 1/1.</text>
</comment>
<comment type="similarity">
    <text evidence="6">In the C-terminal section; belongs to the cyclodeaminase/cyclohydrolase family.</text>
</comment>
<dbReference type="FunFam" id="3.30.990.10:FF:000001">
    <property type="entry name" value="Formimidoyltransferase cyclodeaminase"/>
    <property type="match status" value="1"/>
</dbReference>
<proteinExistence type="inferred from homology"/>
<evidence type="ECO:0000256" key="2">
    <source>
        <dbReference type="ARBA" id="ARBA00004114"/>
    </source>
</evidence>
<dbReference type="EC" id="2.1.2.5" evidence="7"/>
<keyword evidence="13" id="KW-0290">Folate-binding</keyword>
<dbReference type="UniPathway" id="UPA00379">
    <property type="reaction ID" value="UER00555"/>
</dbReference>
<protein>
    <recommendedName>
        <fullName evidence="9">Formimidoyltransferase-cyclodeaminase</fullName>
        <ecNumber evidence="7">2.1.2.5</ecNumber>
        <ecNumber evidence="8">4.3.1.4</ecNumber>
    </recommendedName>
    <alternativeName>
        <fullName evidence="20">Formiminotransferase-cyclodeaminase</fullName>
    </alternativeName>
</protein>
<dbReference type="InterPro" id="IPR007044">
    <property type="entry name" value="Cyclodeamin/CycHdrlase"/>
</dbReference>
<dbReference type="Pfam" id="PF04961">
    <property type="entry name" value="FTCD_C"/>
    <property type="match status" value="1"/>
</dbReference>